<evidence type="ECO:0000256" key="2">
    <source>
        <dbReference type="ARBA" id="ARBA00023002"/>
    </source>
</evidence>
<protein>
    <submittedName>
        <fullName evidence="4">SDR family NAD(P)-dependent oxidoreductase</fullName>
    </submittedName>
</protein>
<organism evidence="4 5">
    <name type="scientific">Micromonospora cathayae</name>
    <dbReference type="NCBI Taxonomy" id="3028804"/>
    <lineage>
        <taxon>Bacteria</taxon>
        <taxon>Bacillati</taxon>
        <taxon>Actinomycetota</taxon>
        <taxon>Actinomycetes</taxon>
        <taxon>Micromonosporales</taxon>
        <taxon>Micromonosporaceae</taxon>
        <taxon>Micromonospora</taxon>
    </lineage>
</organism>
<evidence type="ECO:0000313" key="5">
    <source>
        <dbReference type="Proteomes" id="UP001219605"/>
    </source>
</evidence>
<evidence type="ECO:0000256" key="1">
    <source>
        <dbReference type="ARBA" id="ARBA00006484"/>
    </source>
</evidence>
<dbReference type="RefSeq" id="WP_275033028.1">
    <property type="nucleotide sequence ID" value="NZ_CP118615.1"/>
</dbReference>
<sequence>MTGTDITSRPSVLLTGPTRGLGRAVLDVLARHRPAPVLLLAGRDRTAVDTAVTAARTAGAHDAAPLDLDLASLGSTRAAARTVVEQVRAGHRPPLTAVLANAGIQVTDRRRRSADGHELTFAVNVLAQHLLLRELLPALAPGAHVVLVGSGTHWGGWRSMGLVAPPRWEDPVDLARADAGADAGRVVAGQRAYATSKLAVVLLAHAWQRHEGHRLRVNVYDPGLMPGTGLARAMAPWRQWVWRNVLPALRVLPGVTTPAASARHLAALALGRTHPDLRGGYASLGRVTRSSPASYDRDREDRLWQVLEDLTGREATPGPGPVHGVGGVGR</sequence>
<comment type="similarity">
    <text evidence="1">Belongs to the short-chain dehydrogenases/reductases (SDR) family.</text>
</comment>
<name>A0ABY7ZW24_9ACTN</name>
<dbReference type="Gene3D" id="3.40.50.720">
    <property type="entry name" value="NAD(P)-binding Rossmann-like Domain"/>
    <property type="match status" value="1"/>
</dbReference>
<feature type="compositionally biased region" description="Gly residues" evidence="3">
    <location>
        <begin position="321"/>
        <end position="330"/>
    </location>
</feature>
<keyword evidence="5" id="KW-1185">Reference proteome</keyword>
<dbReference type="PRINTS" id="PR00081">
    <property type="entry name" value="GDHRDH"/>
</dbReference>
<dbReference type="EMBL" id="CP118615">
    <property type="protein sequence ID" value="WDZ86228.1"/>
    <property type="molecule type" value="Genomic_DNA"/>
</dbReference>
<dbReference type="Proteomes" id="UP001219605">
    <property type="component" value="Chromosome"/>
</dbReference>
<keyword evidence="2" id="KW-0560">Oxidoreductase</keyword>
<evidence type="ECO:0000256" key="3">
    <source>
        <dbReference type="SAM" id="MobiDB-lite"/>
    </source>
</evidence>
<dbReference type="SUPFAM" id="SSF51735">
    <property type="entry name" value="NAD(P)-binding Rossmann-fold domains"/>
    <property type="match status" value="1"/>
</dbReference>
<reference evidence="4 5" key="1">
    <citation type="submission" date="2023-02" db="EMBL/GenBank/DDBJ databases">
        <authorList>
            <person name="Mo P."/>
        </authorList>
    </citation>
    <scope>NUCLEOTIDE SEQUENCE [LARGE SCALE GENOMIC DNA]</scope>
    <source>
        <strain evidence="4 5">HUAS 3</strain>
    </source>
</reference>
<dbReference type="PANTHER" id="PTHR24320:SF152">
    <property type="entry name" value="SHORT-CHAIN DEHYDROGENASE_REDUCTASE FAMILY PROTEIN"/>
    <property type="match status" value="1"/>
</dbReference>
<dbReference type="InterPro" id="IPR002347">
    <property type="entry name" value="SDR_fam"/>
</dbReference>
<feature type="region of interest" description="Disordered" evidence="3">
    <location>
        <begin position="311"/>
        <end position="330"/>
    </location>
</feature>
<accession>A0ABY7ZW24</accession>
<evidence type="ECO:0000313" key="4">
    <source>
        <dbReference type="EMBL" id="WDZ86228.1"/>
    </source>
</evidence>
<dbReference type="Pfam" id="PF00106">
    <property type="entry name" value="adh_short"/>
    <property type="match status" value="1"/>
</dbReference>
<gene>
    <name evidence="4" type="ORF">PVK37_07420</name>
</gene>
<proteinExistence type="inferred from homology"/>
<dbReference type="PANTHER" id="PTHR24320">
    <property type="entry name" value="RETINOL DEHYDROGENASE"/>
    <property type="match status" value="1"/>
</dbReference>
<dbReference type="InterPro" id="IPR036291">
    <property type="entry name" value="NAD(P)-bd_dom_sf"/>
</dbReference>